<name>A0A3N2RY99_9ENTR</name>
<evidence type="ECO:0000259" key="2">
    <source>
        <dbReference type="Pfam" id="PF00589"/>
    </source>
</evidence>
<dbReference type="OrthoDB" id="5830119at2"/>
<feature type="domain" description="Tyr recombinase" evidence="2">
    <location>
        <begin position="209"/>
        <end position="362"/>
    </location>
</feature>
<dbReference type="Proteomes" id="UP000268051">
    <property type="component" value="Unassembled WGS sequence"/>
</dbReference>
<dbReference type="InterPro" id="IPR011010">
    <property type="entry name" value="DNA_brk_join_enz"/>
</dbReference>
<protein>
    <submittedName>
        <fullName evidence="3">Site-specific integrase</fullName>
    </submittedName>
</protein>
<reference evidence="3 4" key="1">
    <citation type="submission" date="2018-10" db="EMBL/GenBank/DDBJ databases">
        <title>Horizontal transference of carbapenem resistance between Klebsiella pneumoniae and Kluyvera ascorbata during abdominal infection: a case report.</title>
        <authorList>
            <person name="Raro O.H.F."/>
            <person name="Lima-Morales D."/>
            <person name="Barth A.L."/>
            <person name="Paim T.G.S."/>
            <person name="Mott M.P."/>
            <person name="Riche C.V.W."/>
            <person name="Teixeira U.F."/>
            <person name="Waechter F."/>
            <person name="Dias C.A.G."/>
        </authorList>
    </citation>
    <scope>NUCLEOTIDE SEQUENCE [LARGE SCALE GENOMIC DNA]</scope>
    <source>
        <strain evidence="3 4">OT2</strain>
    </source>
</reference>
<evidence type="ECO:0000256" key="1">
    <source>
        <dbReference type="ARBA" id="ARBA00023172"/>
    </source>
</evidence>
<dbReference type="GO" id="GO:0006310">
    <property type="term" value="P:DNA recombination"/>
    <property type="evidence" value="ECO:0007669"/>
    <property type="project" value="UniProtKB-KW"/>
</dbReference>
<gene>
    <name evidence="3" type="ORF">EB837_16595</name>
</gene>
<organism evidence="3 4">
    <name type="scientific">Kluyvera ascorbata</name>
    <dbReference type="NCBI Taxonomy" id="51288"/>
    <lineage>
        <taxon>Bacteria</taxon>
        <taxon>Pseudomonadati</taxon>
        <taxon>Pseudomonadota</taxon>
        <taxon>Gammaproteobacteria</taxon>
        <taxon>Enterobacterales</taxon>
        <taxon>Enterobacteriaceae</taxon>
        <taxon>Kluyvera</taxon>
    </lineage>
</organism>
<accession>A0A3N2RY99</accession>
<dbReference type="EMBL" id="RHFN01000018">
    <property type="protein sequence ID" value="ROU12415.1"/>
    <property type="molecule type" value="Genomic_DNA"/>
</dbReference>
<dbReference type="InterPro" id="IPR013762">
    <property type="entry name" value="Integrase-like_cat_sf"/>
</dbReference>
<dbReference type="RefSeq" id="WP_029403743.1">
    <property type="nucleotide sequence ID" value="NZ_RHFN01000018.1"/>
</dbReference>
<proteinExistence type="predicted"/>
<keyword evidence="1" id="KW-0233">DNA recombination</keyword>
<dbReference type="GO" id="GO:0003677">
    <property type="term" value="F:DNA binding"/>
    <property type="evidence" value="ECO:0007669"/>
    <property type="project" value="InterPro"/>
</dbReference>
<comment type="caution">
    <text evidence="3">The sequence shown here is derived from an EMBL/GenBank/DDBJ whole genome shotgun (WGS) entry which is preliminary data.</text>
</comment>
<dbReference type="CDD" id="cd00397">
    <property type="entry name" value="DNA_BRE_C"/>
    <property type="match status" value="1"/>
</dbReference>
<evidence type="ECO:0000313" key="3">
    <source>
        <dbReference type="EMBL" id="ROU12415.1"/>
    </source>
</evidence>
<evidence type="ECO:0000313" key="4">
    <source>
        <dbReference type="Proteomes" id="UP000268051"/>
    </source>
</evidence>
<dbReference type="AlphaFoldDB" id="A0A3N2RY99"/>
<dbReference type="GO" id="GO:0015074">
    <property type="term" value="P:DNA integration"/>
    <property type="evidence" value="ECO:0007669"/>
    <property type="project" value="InterPro"/>
</dbReference>
<sequence length="453" mass="52587">MYVLDQLSVAPNRRLWTLVDTTTNLPLLFPLLFLIDRLASRSESTQSSTLQALKFFYEYWYQKHDVTFCLSFQLSGYNPSIAVSELEAFLHYLESGKLMLPTLGYAVISKHNTNINHVHAVCRFINYLINTYVSPRYMDGTPKELSRYALQLSKRLSTYRSDFRPSKQKHSHKHFNSLTADMVRRFYEIIRPESSFKPNPLNPFPAGEVQFRNYLICRLLLNYGLRVSELLLLEKHSIKPNIQGGQFSIIVTSVDDDVRDPRKRLPSLKNSWAHRVLALDINDYNHLKIYIDKISKNTSHNFIFTSTKSNLPPLSYHSIYDIFSKIDCVFKKEYPQFSDKKNIDSVVSITPHVTRHTWAYLILKRIYAAKYQSVMRNCKLAGVDFAIAGLMSEAKDELRLLGGWSHNSRMPEFYARRFLSERANFSNVTRIAADSSEDEFFSLIHQAFGEVIK</sequence>
<dbReference type="SUPFAM" id="SSF56349">
    <property type="entry name" value="DNA breaking-rejoining enzymes"/>
    <property type="match status" value="1"/>
</dbReference>
<dbReference type="InterPro" id="IPR002104">
    <property type="entry name" value="Integrase_catalytic"/>
</dbReference>
<dbReference type="Pfam" id="PF00589">
    <property type="entry name" value="Phage_integrase"/>
    <property type="match status" value="1"/>
</dbReference>
<dbReference type="Gene3D" id="1.10.443.10">
    <property type="entry name" value="Intergrase catalytic core"/>
    <property type="match status" value="1"/>
</dbReference>